<protein>
    <recommendedName>
        <fullName evidence="5">Permease</fullName>
    </recommendedName>
</protein>
<dbReference type="EMBL" id="CP104874">
    <property type="protein sequence ID" value="WWF06285.1"/>
    <property type="molecule type" value="Genomic_DNA"/>
</dbReference>
<feature type="compositionally biased region" description="Low complexity" evidence="1">
    <location>
        <begin position="19"/>
        <end position="31"/>
    </location>
</feature>
<dbReference type="RefSeq" id="WP_169701989.1">
    <property type="nucleotide sequence ID" value="NZ_CP104874.1"/>
</dbReference>
<proteinExistence type="predicted"/>
<feature type="transmembrane region" description="Helical" evidence="2">
    <location>
        <begin position="145"/>
        <end position="167"/>
    </location>
</feature>
<evidence type="ECO:0000313" key="4">
    <source>
        <dbReference type="Proteomes" id="UP001381003"/>
    </source>
</evidence>
<feature type="transmembrane region" description="Helical" evidence="2">
    <location>
        <begin position="173"/>
        <end position="190"/>
    </location>
</feature>
<keyword evidence="4" id="KW-1185">Reference proteome</keyword>
<evidence type="ECO:0000256" key="2">
    <source>
        <dbReference type="SAM" id="Phobius"/>
    </source>
</evidence>
<feature type="transmembrane region" description="Helical" evidence="2">
    <location>
        <begin position="38"/>
        <end position="55"/>
    </location>
</feature>
<gene>
    <name evidence="3" type="ORF">N5P18_05270</name>
</gene>
<evidence type="ECO:0000256" key="1">
    <source>
        <dbReference type="SAM" id="MobiDB-lite"/>
    </source>
</evidence>
<keyword evidence="2" id="KW-0812">Transmembrane</keyword>
<name>A0ABZ2FHX4_9MICO</name>
<feature type="transmembrane region" description="Helical" evidence="2">
    <location>
        <begin position="112"/>
        <end position="133"/>
    </location>
</feature>
<keyword evidence="2" id="KW-0472">Membrane</keyword>
<evidence type="ECO:0000313" key="3">
    <source>
        <dbReference type="EMBL" id="WWF06285.1"/>
    </source>
</evidence>
<feature type="transmembrane region" description="Helical" evidence="2">
    <location>
        <begin position="256"/>
        <end position="275"/>
    </location>
</feature>
<feature type="transmembrane region" description="Helical" evidence="2">
    <location>
        <begin position="224"/>
        <end position="244"/>
    </location>
</feature>
<keyword evidence="2" id="KW-1133">Transmembrane helix</keyword>
<organism evidence="3 4">
    <name type="scientific">Janibacter terrae</name>
    <dbReference type="NCBI Taxonomy" id="103817"/>
    <lineage>
        <taxon>Bacteria</taxon>
        <taxon>Bacillati</taxon>
        <taxon>Actinomycetota</taxon>
        <taxon>Actinomycetes</taxon>
        <taxon>Micrococcales</taxon>
        <taxon>Intrasporangiaceae</taxon>
        <taxon>Janibacter</taxon>
    </lineage>
</organism>
<reference evidence="3 4" key="1">
    <citation type="submission" date="2022-09" db="EMBL/GenBank/DDBJ databases">
        <title>Complete genome sequence of Janibacter terrae strain COS04-44, PCL-degrading bacteria isolated from oil spilled coast.</title>
        <authorList>
            <person name="Park H."/>
            <person name="Kim J.Y."/>
            <person name="An S.H."/>
            <person name="Lee C.M."/>
            <person name="Weon H.-Y."/>
        </authorList>
    </citation>
    <scope>NUCLEOTIDE SEQUENCE [LARGE SCALE GENOMIC DNA]</scope>
    <source>
        <strain evidence="3 4">COS04-44</strain>
    </source>
</reference>
<feature type="region of interest" description="Disordered" evidence="1">
    <location>
        <begin position="1"/>
        <end position="31"/>
    </location>
</feature>
<accession>A0ABZ2FHX4</accession>
<sequence>MTTPVPAEPQTRAARRQTLRAGTRPADAGAPVARPRPVVAAATVVTGLLLSAAAASGEHLLWVGVLVVAGLVVAVGWPRLVGSRSPGGAAVVLAVTAVALGVALGLRDAEPFLEHVPAALATGIIAMCLHPLVQASARVDLARALTGTGLGVLIIGGSGLMLSTTFAGDSGPPVVVGISVAVAALADLALERRRTSAWMLPVAMLVGAVVGVLAHLVLAGELAAWPALLGVTASGTAVALRRVLAQQPAIDTLPGAAAAGVSSVLVVAPLVHLVARLPLG</sequence>
<feature type="transmembrane region" description="Helical" evidence="2">
    <location>
        <begin position="197"/>
        <end position="218"/>
    </location>
</feature>
<dbReference type="Proteomes" id="UP001381003">
    <property type="component" value="Chromosome"/>
</dbReference>
<feature type="transmembrane region" description="Helical" evidence="2">
    <location>
        <begin position="61"/>
        <end position="80"/>
    </location>
</feature>
<evidence type="ECO:0008006" key="5">
    <source>
        <dbReference type="Google" id="ProtNLM"/>
    </source>
</evidence>
<feature type="transmembrane region" description="Helical" evidence="2">
    <location>
        <begin position="87"/>
        <end position="106"/>
    </location>
</feature>